<dbReference type="AlphaFoldDB" id="A0A8C6K4A7"/>
<organism evidence="1 2">
    <name type="scientific">Melopsittacus undulatus</name>
    <name type="common">Budgerigar</name>
    <name type="synonym">Psittacus undulatus</name>
    <dbReference type="NCBI Taxonomy" id="13146"/>
    <lineage>
        <taxon>Eukaryota</taxon>
        <taxon>Metazoa</taxon>
        <taxon>Chordata</taxon>
        <taxon>Craniata</taxon>
        <taxon>Vertebrata</taxon>
        <taxon>Euteleostomi</taxon>
        <taxon>Archelosauria</taxon>
        <taxon>Archosauria</taxon>
        <taxon>Dinosauria</taxon>
        <taxon>Saurischia</taxon>
        <taxon>Theropoda</taxon>
        <taxon>Coelurosauria</taxon>
        <taxon>Aves</taxon>
        <taxon>Neognathae</taxon>
        <taxon>Neoaves</taxon>
        <taxon>Telluraves</taxon>
        <taxon>Australaves</taxon>
        <taxon>Psittaciformes</taxon>
        <taxon>Psittaculidae</taxon>
        <taxon>Melopsittacus</taxon>
    </lineage>
</organism>
<keyword evidence="2" id="KW-1185">Reference proteome</keyword>
<sequence length="132" mass="14300">VQGQERNIGYFNNLEANSRNVTNSMTLPAKTNDFWKITHLNEVQAPIVGNKSSYFFAVLDQLDSHTLPDGRVGLFSAAEGVGLQCRAQVRLLVLLVVPLLVAAVAAELPGGAETSALPCRTKWRGLSRPQLA</sequence>
<dbReference type="Proteomes" id="UP000694405">
    <property type="component" value="Chromosome Z"/>
</dbReference>
<reference evidence="1" key="1">
    <citation type="submission" date="2020-03" db="EMBL/GenBank/DDBJ databases">
        <title>Melopsittacus undulatus (budgerigar) genome, bMelUnd1, maternal haplotype with Z.</title>
        <authorList>
            <person name="Gedman G."/>
            <person name="Mountcastle J."/>
            <person name="Haase B."/>
            <person name="Formenti G."/>
            <person name="Wright T."/>
            <person name="Apodaca J."/>
            <person name="Pelan S."/>
            <person name="Chow W."/>
            <person name="Rhie A."/>
            <person name="Howe K."/>
            <person name="Fedrigo O."/>
            <person name="Jarvis E.D."/>
        </authorList>
    </citation>
    <scope>NUCLEOTIDE SEQUENCE [LARGE SCALE GENOMIC DNA]</scope>
</reference>
<protein>
    <submittedName>
        <fullName evidence="1">Uncharacterized protein</fullName>
    </submittedName>
</protein>
<evidence type="ECO:0000313" key="1">
    <source>
        <dbReference type="Ensembl" id="ENSMUNP00000022052.1"/>
    </source>
</evidence>
<reference evidence="1" key="2">
    <citation type="submission" date="2025-08" db="UniProtKB">
        <authorList>
            <consortium name="Ensembl"/>
        </authorList>
    </citation>
    <scope>IDENTIFICATION</scope>
</reference>
<reference evidence="1" key="3">
    <citation type="submission" date="2025-09" db="UniProtKB">
        <authorList>
            <consortium name="Ensembl"/>
        </authorList>
    </citation>
    <scope>IDENTIFICATION</scope>
</reference>
<accession>A0A8C6K4A7</accession>
<evidence type="ECO:0000313" key="2">
    <source>
        <dbReference type="Proteomes" id="UP000694405"/>
    </source>
</evidence>
<name>A0A8C6K4A7_MELUD</name>
<dbReference type="OMA" id="DGRIWPF"/>
<dbReference type="Ensembl" id="ENSMUNT00000025154.2">
    <property type="protein sequence ID" value="ENSMUNP00000022052.1"/>
    <property type="gene ID" value="ENSMUNG00000016597.2"/>
</dbReference>
<proteinExistence type="predicted"/>